<dbReference type="Proteomes" id="UP000253314">
    <property type="component" value="Unassembled WGS sequence"/>
</dbReference>
<reference evidence="2 3" key="1">
    <citation type="submission" date="2018-07" db="EMBL/GenBank/DDBJ databases">
        <title>Lottiidibacillus patelloidae gen. nov., sp. nov., isolated from the intestinal tract of a marine limpet and the reclassification of B. taeanensis BH030017T, B. algicola KMM 3737T and B. hwajinpoensis SW-72T as genus Lottiidibacillus.</title>
        <authorList>
            <person name="Liu R."/>
            <person name="Huang Z."/>
        </authorList>
    </citation>
    <scope>NUCLEOTIDE SEQUENCE [LARGE SCALE GENOMIC DNA]</scope>
    <source>
        <strain evidence="2 3">BH030017</strain>
    </source>
</reference>
<name>A0A366XUY9_9BACI</name>
<dbReference type="AlphaFoldDB" id="A0A366XUY9"/>
<evidence type="ECO:0000313" key="2">
    <source>
        <dbReference type="EMBL" id="RBW69717.1"/>
    </source>
</evidence>
<proteinExistence type="predicted"/>
<accession>A0A366XUY9</accession>
<protein>
    <recommendedName>
        <fullName evidence="4">Spore coat protein</fullName>
    </recommendedName>
</protein>
<organism evidence="2 3">
    <name type="scientific">Bacillus taeanensis</name>
    <dbReference type="NCBI Taxonomy" id="273032"/>
    <lineage>
        <taxon>Bacteria</taxon>
        <taxon>Bacillati</taxon>
        <taxon>Bacillota</taxon>
        <taxon>Bacilli</taxon>
        <taxon>Bacillales</taxon>
        <taxon>Bacillaceae</taxon>
        <taxon>Bacillus</taxon>
    </lineage>
</organism>
<sequence>MFKIFYYDDRNRWRQPHPFDGMMFGQSGFPPQGSPPFHPPPQGFPPHYQQPSFFHQGPPMPPPFYQPPPFLQGQLGAFFKDKDGKFDFNKVKSTAGYVMNGYNMIKQVSPILSLFK</sequence>
<dbReference type="EMBL" id="QOCW01000008">
    <property type="protein sequence ID" value="RBW69717.1"/>
    <property type="molecule type" value="Genomic_DNA"/>
</dbReference>
<feature type="region of interest" description="Disordered" evidence="1">
    <location>
        <begin position="30"/>
        <end position="52"/>
    </location>
</feature>
<evidence type="ECO:0000313" key="3">
    <source>
        <dbReference type="Proteomes" id="UP000253314"/>
    </source>
</evidence>
<dbReference type="InterPro" id="IPR025555">
    <property type="entry name" value="YppG"/>
</dbReference>
<evidence type="ECO:0000256" key="1">
    <source>
        <dbReference type="SAM" id="MobiDB-lite"/>
    </source>
</evidence>
<gene>
    <name evidence="2" type="ORF">DS031_09265</name>
</gene>
<comment type="caution">
    <text evidence="2">The sequence shown here is derived from an EMBL/GenBank/DDBJ whole genome shotgun (WGS) entry which is preliminary data.</text>
</comment>
<keyword evidence="3" id="KW-1185">Reference proteome</keyword>
<dbReference type="RefSeq" id="WP_113805799.1">
    <property type="nucleotide sequence ID" value="NZ_QOCW01000008.1"/>
</dbReference>
<dbReference type="Pfam" id="PF14179">
    <property type="entry name" value="YppG"/>
    <property type="match status" value="1"/>
</dbReference>
<feature type="compositionally biased region" description="Pro residues" evidence="1">
    <location>
        <begin position="32"/>
        <end position="44"/>
    </location>
</feature>
<evidence type="ECO:0008006" key="4">
    <source>
        <dbReference type="Google" id="ProtNLM"/>
    </source>
</evidence>